<protein>
    <submittedName>
        <fullName evidence="1">DUF6415 family natural product biosynthesis protein</fullName>
    </submittedName>
</protein>
<name>A0ABU2S0A9_9ACTN</name>
<dbReference type="InterPro" id="IPR046300">
    <property type="entry name" value="DUF6415"/>
</dbReference>
<dbReference type="RefSeq" id="WP_311614765.1">
    <property type="nucleotide sequence ID" value="NZ_JAVREV010000001.1"/>
</dbReference>
<reference evidence="2" key="1">
    <citation type="submission" date="2023-07" db="EMBL/GenBank/DDBJ databases">
        <title>30 novel species of actinomycetes from the DSMZ collection.</title>
        <authorList>
            <person name="Nouioui I."/>
        </authorList>
    </citation>
    <scope>NUCLEOTIDE SEQUENCE [LARGE SCALE GENOMIC DNA]</scope>
    <source>
        <strain evidence="2">DSM 41886</strain>
    </source>
</reference>
<dbReference type="EMBL" id="JAVREV010000001">
    <property type="protein sequence ID" value="MDT0441194.1"/>
    <property type="molecule type" value="Genomic_DNA"/>
</dbReference>
<dbReference type="Pfam" id="PF19979">
    <property type="entry name" value="DUF6415"/>
    <property type="match status" value="1"/>
</dbReference>
<evidence type="ECO:0000313" key="2">
    <source>
        <dbReference type="Proteomes" id="UP001183615"/>
    </source>
</evidence>
<dbReference type="Proteomes" id="UP001183615">
    <property type="component" value="Unassembled WGS sequence"/>
</dbReference>
<comment type="caution">
    <text evidence="1">The sequence shown here is derived from an EMBL/GenBank/DDBJ whole genome shotgun (WGS) entry which is preliminary data.</text>
</comment>
<proteinExistence type="predicted"/>
<organism evidence="1 2">
    <name type="scientific">Streptomyces johnsoniae</name>
    <dbReference type="NCBI Taxonomy" id="3075532"/>
    <lineage>
        <taxon>Bacteria</taxon>
        <taxon>Bacillati</taxon>
        <taxon>Actinomycetota</taxon>
        <taxon>Actinomycetes</taxon>
        <taxon>Kitasatosporales</taxon>
        <taxon>Streptomycetaceae</taxon>
        <taxon>Streptomyces</taxon>
    </lineage>
</organism>
<gene>
    <name evidence="1" type="ORF">RM779_01075</name>
</gene>
<sequence length="114" mass="12373">MNSTGKDASIDHDALRESVSRARSLYSAKWQAAKVAEVTEQLRGHLGVLVRECSGMAKRMPPHTSTRRRLEAALETAAHLLEKQPSGGPMSMLVHMQLLADSASSLATHVRTPS</sequence>
<accession>A0ABU2S0A9</accession>
<keyword evidence="2" id="KW-1185">Reference proteome</keyword>
<evidence type="ECO:0000313" key="1">
    <source>
        <dbReference type="EMBL" id="MDT0441194.1"/>
    </source>
</evidence>